<organism evidence="1 2">
    <name type="scientific">Xanthomonas vesicatoria ATCC 35937</name>
    <dbReference type="NCBI Taxonomy" id="925775"/>
    <lineage>
        <taxon>Bacteria</taxon>
        <taxon>Pseudomonadati</taxon>
        <taxon>Pseudomonadota</taxon>
        <taxon>Gammaproteobacteria</taxon>
        <taxon>Lysobacterales</taxon>
        <taxon>Lysobacteraceae</taxon>
        <taxon>Xanthomonas</taxon>
    </lineage>
</organism>
<dbReference type="EMBL" id="AEQV01000206">
    <property type="protein sequence ID" value="EGD07492.1"/>
    <property type="molecule type" value="Genomic_DNA"/>
</dbReference>
<protein>
    <submittedName>
        <fullName evidence="1">Uncharacterized protein</fullName>
    </submittedName>
</protein>
<dbReference type="Proteomes" id="UP000003299">
    <property type="component" value="Unassembled WGS sequence"/>
</dbReference>
<reference evidence="1 2" key="1">
    <citation type="journal article" date="2011" name="BMC Genomics">
        <title>Comparative genomics reveals diversity among xanthomonads infecting tomato and pepper.</title>
        <authorList>
            <person name="Potnis N."/>
            <person name="Krasileva K."/>
            <person name="Chow V."/>
            <person name="Almeida N.F."/>
            <person name="Patil P.B."/>
            <person name="Ryan R.P."/>
            <person name="Sharlach M."/>
            <person name="Behlau F."/>
            <person name="Dow J.M."/>
            <person name="Momol M.T."/>
            <person name="White F.F."/>
            <person name="Preston J.F."/>
            <person name="Vinatzer B.A."/>
            <person name="Koebnik R."/>
            <person name="Setubal J.C."/>
            <person name="Norman D.J."/>
            <person name="Staskawicz B.J."/>
            <person name="Jones J.B."/>
        </authorList>
    </citation>
    <scope>NUCLEOTIDE SEQUENCE [LARGE SCALE GENOMIC DNA]</scope>
    <source>
        <strain evidence="1 2">ATCC 35937</strain>
    </source>
</reference>
<evidence type="ECO:0000313" key="1">
    <source>
        <dbReference type="EMBL" id="EGD07492.1"/>
    </source>
</evidence>
<dbReference type="AlphaFoldDB" id="F0BJ59"/>
<proteinExistence type="predicted"/>
<sequence>MFQPATAQTQCRNTLIACVIVAITDCQLLRRARATYDAPLFYQVGGVGGFNLFVGEHRGERRLFDAPDRVQGWLTLCALARGGARWRLTHGKALRCEQAPSPISDGMSGG</sequence>
<comment type="caution">
    <text evidence="1">The sequence shown here is derived from an EMBL/GenBank/DDBJ whole genome shotgun (WGS) entry which is preliminary data.</text>
</comment>
<gene>
    <name evidence="1" type="ORF">XVE_4317</name>
</gene>
<name>F0BJ59_9XANT</name>
<evidence type="ECO:0000313" key="2">
    <source>
        <dbReference type="Proteomes" id="UP000003299"/>
    </source>
</evidence>
<accession>F0BJ59</accession>